<dbReference type="Pfam" id="PF07690">
    <property type="entry name" value="MFS_1"/>
    <property type="match status" value="1"/>
</dbReference>
<dbReference type="SUPFAM" id="SSF103473">
    <property type="entry name" value="MFS general substrate transporter"/>
    <property type="match status" value="1"/>
</dbReference>
<dbReference type="InterPro" id="IPR011701">
    <property type="entry name" value="MFS"/>
</dbReference>
<keyword evidence="5 7" id="KW-1133">Transmembrane helix</keyword>
<dbReference type="InterPro" id="IPR036259">
    <property type="entry name" value="MFS_trans_sf"/>
</dbReference>
<organism evidence="9 10">
    <name type="scientific">Nocardia tenerifensis</name>
    <dbReference type="NCBI Taxonomy" id="228006"/>
    <lineage>
        <taxon>Bacteria</taxon>
        <taxon>Bacillati</taxon>
        <taxon>Actinomycetota</taxon>
        <taxon>Actinomycetes</taxon>
        <taxon>Mycobacteriales</taxon>
        <taxon>Nocardiaceae</taxon>
        <taxon>Nocardia</taxon>
    </lineage>
</organism>
<feature type="transmembrane region" description="Helical" evidence="7">
    <location>
        <begin position="375"/>
        <end position="396"/>
    </location>
</feature>
<feature type="transmembrane region" description="Helical" evidence="7">
    <location>
        <begin position="91"/>
        <end position="110"/>
    </location>
</feature>
<evidence type="ECO:0000259" key="8">
    <source>
        <dbReference type="PROSITE" id="PS50850"/>
    </source>
</evidence>
<dbReference type="InterPro" id="IPR020846">
    <property type="entry name" value="MFS_dom"/>
</dbReference>
<dbReference type="EMBL" id="QJKF01000004">
    <property type="protein sequence ID" value="PXX65196.1"/>
    <property type="molecule type" value="Genomic_DNA"/>
</dbReference>
<keyword evidence="2" id="KW-0813">Transport</keyword>
<feature type="transmembrane region" description="Helical" evidence="7">
    <location>
        <begin position="179"/>
        <end position="199"/>
    </location>
</feature>
<keyword evidence="3" id="KW-1003">Cell membrane</keyword>
<dbReference type="PANTHER" id="PTHR42718:SF46">
    <property type="entry name" value="BLR6921 PROTEIN"/>
    <property type="match status" value="1"/>
</dbReference>
<dbReference type="Proteomes" id="UP000247569">
    <property type="component" value="Unassembled WGS sequence"/>
</dbReference>
<accession>A0A318K6N9</accession>
<proteinExistence type="predicted"/>
<evidence type="ECO:0000313" key="10">
    <source>
        <dbReference type="Proteomes" id="UP000247569"/>
    </source>
</evidence>
<keyword evidence="4 7" id="KW-0812">Transmembrane</keyword>
<feature type="transmembrane region" description="Helical" evidence="7">
    <location>
        <begin position="313"/>
        <end position="334"/>
    </location>
</feature>
<evidence type="ECO:0000256" key="6">
    <source>
        <dbReference type="ARBA" id="ARBA00023136"/>
    </source>
</evidence>
<gene>
    <name evidence="9" type="ORF">DFR70_104258</name>
</gene>
<dbReference type="NCBIfam" id="TIGR00711">
    <property type="entry name" value="efflux_EmrB"/>
    <property type="match status" value="1"/>
</dbReference>
<dbReference type="GO" id="GO:0005886">
    <property type="term" value="C:plasma membrane"/>
    <property type="evidence" value="ECO:0007669"/>
    <property type="project" value="UniProtKB-SubCell"/>
</dbReference>
<feature type="transmembrane region" description="Helical" evidence="7">
    <location>
        <begin position="447"/>
        <end position="467"/>
    </location>
</feature>
<feature type="transmembrane region" description="Helical" evidence="7">
    <location>
        <begin position="238"/>
        <end position="259"/>
    </location>
</feature>
<keyword evidence="10" id="KW-1185">Reference proteome</keyword>
<reference evidence="9 10" key="1">
    <citation type="submission" date="2018-05" db="EMBL/GenBank/DDBJ databases">
        <title>Genomic Encyclopedia of Type Strains, Phase IV (KMG-IV): sequencing the most valuable type-strain genomes for metagenomic binning, comparative biology and taxonomic classification.</title>
        <authorList>
            <person name="Goeker M."/>
        </authorList>
    </citation>
    <scope>NUCLEOTIDE SEQUENCE [LARGE SCALE GENOMIC DNA]</scope>
    <source>
        <strain evidence="9 10">DSM 44704</strain>
    </source>
</reference>
<evidence type="ECO:0000256" key="4">
    <source>
        <dbReference type="ARBA" id="ARBA00022692"/>
    </source>
</evidence>
<feature type="transmembrane region" description="Helical" evidence="7">
    <location>
        <begin position="206"/>
        <end position="226"/>
    </location>
</feature>
<dbReference type="RefSeq" id="WP_211336315.1">
    <property type="nucleotide sequence ID" value="NZ_QJKF01000004.1"/>
</dbReference>
<protein>
    <submittedName>
        <fullName evidence="9">EmrB/QacA subfamily drug resistance transporter</fullName>
    </submittedName>
</protein>
<name>A0A318K6N9_9NOCA</name>
<feature type="transmembrane region" description="Helical" evidence="7">
    <location>
        <begin position="21"/>
        <end position="43"/>
    </location>
</feature>
<feature type="transmembrane region" description="Helical" evidence="7">
    <location>
        <begin position="116"/>
        <end position="137"/>
    </location>
</feature>
<dbReference type="AlphaFoldDB" id="A0A318K6N9"/>
<dbReference type="GO" id="GO:0022857">
    <property type="term" value="F:transmembrane transporter activity"/>
    <property type="evidence" value="ECO:0007669"/>
    <property type="project" value="InterPro"/>
</dbReference>
<evidence type="ECO:0000256" key="7">
    <source>
        <dbReference type="SAM" id="Phobius"/>
    </source>
</evidence>
<feature type="transmembrane region" description="Helical" evidence="7">
    <location>
        <begin position="149"/>
        <end position="173"/>
    </location>
</feature>
<sequence length="481" mass="49565">MTDNRTAAPVAEPALEAVPAAVWRVAGVVVFGAVMSMLDTSLVNVGLNTIATDLGATLDSAQWIASGYLLALAVALPLVGWLGRRFGLDRVWLGALIGFTITSGLCALAPNMGWLIALRIAQGLTAGLLVPAGQAMIGQVAGPHRLGRVMSVVGIAVVAAPAIGPTVGGLMLAQLPWEWLFLINIPFGLVAVTLALRVLPRIERSAAGTFDVVGFALIGAGLSLLVYGLGEIGSRGDFFAPTVGAPIVLGVLALAGYVLRSVRGRGPRLLDVSMFRSPVFSSANAANLFNGASLFGSMLLLPLYFQVLHGQSLIVTGLSLASFGFGGVVALPIAGRLTDRYGGGVVATIGNVLSVLVTVPFAFGDASMNIVVVQVLLLIRGIGTGLTGIPVVAAAYAAVRRDQLSDAASTVNILQRVGGSIGAALLAVVLYRSAAAGLPLDAGFRQAFWWLTGATVVSLAASIWLWYTEIRLRAARVEPGA</sequence>
<comment type="caution">
    <text evidence="9">The sequence shown here is derived from an EMBL/GenBank/DDBJ whole genome shotgun (WGS) entry which is preliminary data.</text>
</comment>
<dbReference type="InterPro" id="IPR004638">
    <property type="entry name" value="EmrB-like"/>
</dbReference>
<evidence type="ECO:0000256" key="2">
    <source>
        <dbReference type="ARBA" id="ARBA00022448"/>
    </source>
</evidence>
<keyword evidence="6 7" id="KW-0472">Membrane</keyword>
<dbReference type="PROSITE" id="PS50850">
    <property type="entry name" value="MFS"/>
    <property type="match status" value="1"/>
</dbReference>
<dbReference type="PANTHER" id="PTHR42718">
    <property type="entry name" value="MAJOR FACILITATOR SUPERFAMILY MULTIDRUG TRANSPORTER MFSC"/>
    <property type="match status" value="1"/>
</dbReference>
<evidence type="ECO:0000256" key="5">
    <source>
        <dbReference type="ARBA" id="ARBA00022989"/>
    </source>
</evidence>
<feature type="transmembrane region" description="Helical" evidence="7">
    <location>
        <begin position="341"/>
        <end position="363"/>
    </location>
</feature>
<dbReference type="Gene3D" id="1.20.1250.20">
    <property type="entry name" value="MFS general substrate transporter like domains"/>
    <property type="match status" value="2"/>
</dbReference>
<evidence type="ECO:0000313" key="9">
    <source>
        <dbReference type="EMBL" id="PXX65196.1"/>
    </source>
</evidence>
<evidence type="ECO:0000256" key="1">
    <source>
        <dbReference type="ARBA" id="ARBA00004651"/>
    </source>
</evidence>
<feature type="transmembrane region" description="Helical" evidence="7">
    <location>
        <begin position="63"/>
        <end position="82"/>
    </location>
</feature>
<feature type="transmembrane region" description="Helical" evidence="7">
    <location>
        <begin position="279"/>
        <end position="301"/>
    </location>
</feature>
<feature type="transmembrane region" description="Helical" evidence="7">
    <location>
        <begin position="417"/>
        <end position="435"/>
    </location>
</feature>
<comment type="subcellular location">
    <subcellularLocation>
        <location evidence="1">Cell membrane</location>
        <topology evidence="1">Multi-pass membrane protein</topology>
    </subcellularLocation>
</comment>
<feature type="domain" description="Major facilitator superfamily (MFS) profile" evidence="8">
    <location>
        <begin position="25"/>
        <end position="471"/>
    </location>
</feature>
<evidence type="ECO:0000256" key="3">
    <source>
        <dbReference type="ARBA" id="ARBA00022475"/>
    </source>
</evidence>